<accession>A0A0F9GWG1</accession>
<feature type="domain" description="CN hydrolase" evidence="3">
    <location>
        <begin position="1"/>
        <end position="92"/>
    </location>
</feature>
<gene>
    <name evidence="4" type="ORF">LCGC14_2134920</name>
</gene>
<protein>
    <recommendedName>
        <fullName evidence="3">CN hydrolase domain-containing protein</fullName>
    </recommendedName>
</protein>
<dbReference type="PROSITE" id="PS50263">
    <property type="entry name" value="CN_HYDROLASE"/>
    <property type="match status" value="1"/>
</dbReference>
<dbReference type="InterPro" id="IPR036526">
    <property type="entry name" value="C-N_Hydrolase_sf"/>
</dbReference>
<keyword evidence="1" id="KW-0378">Hydrolase</keyword>
<dbReference type="GO" id="GO:0016811">
    <property type="term" value="F:hydrolase activity, acting on carbon-nitrogen (but not peptide) bonds, in linear amides"/>
    <property type="evidence" value="ECO:0007669"/>
    <property type="project" value="TreeGrafter"/>
</dbReference>
<comment type="caution">
    <text evidence="4">The sequence shown here is derived from an EMBL/GenBank/DDBJ whole genome shotgun (WGS) entry which is preliminary data.</text>
</comment>
<name>A0A0F9GWG1_9ZZZZ</name>
<feature type="region of interest" description="Disordered" evidence="2">
    <location>
        <begin position="113"/>
        <end position="134"/>
    </location>
</feature>
<evidence type="ECO:0000256" key="2">
    <source>
        <dbReference type="SAM" id="MobiDB-lite"/>
    </source>
</evidence>
<feature type="compositionally biased region" description="Basic residues" evidence="2">
    <location>
        <begin position="121"/>
        <end position="134"/>
    </location>
</feature>
<organism evidence="4">
    <name type="scientific">marine sediment metagenome</name>
    <dbReference type="NCBI Taxonomy" id="412755"/>
    <lineage>
        <taxon>unclassified sequences</taxon>
        <taxon>metagenomes</taxon>
        <taxon>ecological metagenomes</taxon>
    </lineage>
</organism>
<feature type="non-terminal residue" evidence="4">
    <location>
        <position position="1"/>
    </location>
</feature>
<dbReference type="InterPro" id="IPR050345">
    <property type="entry name" value="Aliph_Amidase/BUP"/>
</dbReference>
<dbReference type="SUPFAM" id="SSF56317">
    <property type="entry name" value="Carbon-nitrogen hydrolase"/>
    <property type="match status" value="1"/>
</dbReference>
<dbReference type="EMBL" id="LAZR01026855">
    <property type="protein sequence ID" value="KKL67442.1"/>
    <property type="molecule type" value="Genomic_DNA"/>
</dbReference>
<evidence type="ECO:0000259" key="3">
    <source>
        <dbReference type="PROSITE" id="PS50263"/>
    </source>
</evidence>
<proteinExistence type="predicted"/>
<dbReference type="AlphaFoldDB" id="A0A0F9GWG1"/>
<dbReference type="PANTHER" id="PTHR43674">
    <property type="entry name" value="NITRILASE C965.09-RELATED"/>
    <property type="match status" value="1"/>
</dbReference>
<reference evidence="4" key="1">
    <citation type="journal article" date="2015" name="Nature">
        <title>Complex archaea that bridge the gap between prokaryotes and eukaryotes.</title>
        <authorList>
            <person name="Spang A."/>
            <person name="Saw J.H."/>
            <person name="Jorgensen S.L."/>
            <person name="Zaremba-Niedzwiedzka K."/>
            <person name="Martijn J."/>
            <person name="Lind A.E."/>
            <person name="van Eijk R."/>
            <person name="Schleper C."/>
            <person name="Guy L."/>
            <person name="Ettema T.J."/>
        </authorList>
    </citation>
    <scope>NUCLEOTIDE SEQUENCE</scope>
</reference>
<dbReference type="Pfam" id="PF00795">
    <property type="entry name" value="CN_hydrolase"/>
    <property type="match status" value="1"/>
</dbReference>
<dbReference type="PANTHER" id="PTHR43674:SF16">
    <property type="entry name" value="CARBON-NITROGEN FAMILY, PUTATIVE (AFU_ORTHOLOGUE AFUA_5G02350)-RELATED"/>
    <property type="match status" value="1"/>
</dbReference>
<dbReference type="CDD" id="cd07197">
    <property type="entry name" value="nitrilase"/>
    <property type="match status" value="1"/>
</dbReference>
<sequence length="134" mass="15162">PFAPMGVVICADRQYPEAPRSVALAGARVLIINSYGMWGEGANERFIRQRAYENGMFVLFCHPGESVILSPEGRIIASTCGWENVIVRRIDPERTIGRGQFGSAGMARTYRTRPDHPEYAKRHREKVKRTKRSL</sequence>
<evidence type="ECO:0000256" key="1">
    <source>
        <dbReference type="ARBA" id="ARBA00022801"/>
    </source>
</evidence>
<dbReference type="Gene3D" id="3.60.110.10">
    <property type="entry name" value="Carbon-nitrogen hydrolase"/>
    <property type="match status" value="1"/>
</dbReference>
<evidence type="ECO:0000313" key="4">
    <source>
        <dbReference type="EMBL" id="KKL67442.1"/>
    </source>
</evidence>
<dbReference type="InterPro" id="IPR003010">
    <property type="entry name" value="C-N_Hydrolase"/>
</dbReference>